<evidence type="ECO:0000313" key="2">
    <source>
        <dbReference type="Proteomes" id="UP001497493"/>
    </source>
</evidence>
<accession>A0ABP1C4W1</accession>
<proteinExistence type="predicted"/>
<dbReference type="Proteomes" id="UP001497493">
    <property type="component" value="Chromosome"/>
</dbReference>
<evidence type="ECO:0000313" key="1">
    <source>
        <dbReference type="EMBL" id="CAL1239237.1"/>
    </source>
</evidence>
<organism evidence="1 2">
    <name type="scientific">Candidatus Methylocalor cossyra</name>
    <dbReference type="NCBI Taxonomy" id="3108543"/>
    <lineage>
        <taxon>Bacteria</taxon>
        <taxon>Pseudomonadati</taxon>
        <taxon>Pseudomonadota</taxon>
        <taxon>Gammaproteobacteria</taxon>
        <taxon>Methylococcales</taxon>
        <taxon>Methylococcaceae</taxon>
        <taxon>Candidatus Methylocalor</taxon>
    </lineage>
</organism>
<name>A0ABP1C4W1_9GAMM</name>
<gene>
    <name evidence="1" type="ORF">MECH1_V1_0461</name>
</gene>
<dbReference type="EMBL" id="OZ026884">
    <property type="protein sequence ID" value="CAL1239237.1"/>
    <property type="molecule type" value="Genomic_DNA"/>
</dbReference>
<protein>
    <submittedName>
        <fullName evidence="1">Uncharacterized protein</fullName>
    </submittedName>
</protein>
<sequence>MTISPLNSPQTQSLYTAHGLSNDLPIIDLASFTVTKRIPPENRGPALKVARRRQDSVWSRTGFLRVRRQHLASGSPRA</sequence>
<keyword evidence="2" id="KW-1185">Reference proteome</keyword>
<reference evidence="1 2" key="1">
    <citation type="submission" date="2024-04" db="EMBL/GenBank/DDBJ databases">
        <authorList>
            <person name="Cremers G."/>
        </authorList>
    </citation>
    <scope>NUCLEOTIDE SEQUENCE [LARGE SCALE GENOMIC DNA]</scope>
    <source>
        <strain evidence="1">MeCH1-AG</strain>
    </source>
</reference>